<sequence length="52" mass="5629">MRSWGRLAGQTTRTSPPLIEGPMGNPTTYVPPPSMKNTDIRGSAQMLTQLVS</sequence>
<protein>
    <submittedName>
        <fullName evidence="2">Uncharacterized protein</fullName>
    </submittedName>
</protein>
<organism evidence="2 3">
    <name type="scientific">Datura stramonium</name>
    <name type="common">Jimsonweed</name>
    <name type="synonym">Common thornapple</name>
    <dbReference type="NCBI Taxonomy" id="4076"/>
    <lineage>
        <taxon>Eukaryota</taxon>
        <taxon>Viridiplantae</taxon>
        <taxon>Streptophyta</taxon>
        <taxon>Embryophyta</taxon>
        <taxon>Tracheophyta</taxon>
        <taxon>Spermatophyta</taxon>
        <taxon>Magnoliopsida</taxon>
        <taxon>eudicotyledons</taxon>
        <taxon>Gunneridae</taxon>
        <taxon>Pentapetalae</taxon>
        <taxon>asterids</taxon>
        <taxon>lamiids</taxon>
        <taxon>Solanales</taxon>
        <taxon>Solanaceae</taxon>
        <taxon>Solanoideae</taxon>
        <taxon>Datureae</taxon>
        <taxon>Datura</taxon>
    </lineage>
</organism>
<feature type="non-terminal residue" evidence="2">
    <location>
        <position position="52"/>
    </location>
</feature>
<proteinExistence type="predicted"/>
<accession>A0ABS8T6H7</accession>
<evidence type="ECO:0000256" key="1">
    <source>
        <dbReference type="SAM" id="MobiDB-lite"/>
    </source>
</evidence>
<dbReference type="EMBL" id="JACEIK010001186">
    <property type="protein sequence ID" value="MCD7466992.1"/>
    <property type="molecule type" value="Genomic_DNA"/>
</dbReference>
<keyword evidence="3" id="KW-1185">Reference proteome</keyword>
<name>A0ABS8T6H7_DATST</name>
<reference evidence="2 3" key="1">
    <citation type="journal article" date="2021" name="BMC Genomics">
        <title>Datura genome reveals duplications of psychoactive alkaloid biosynthetic genes and high mutation rate following tissue culture.</title>
        <authorList>
            <person name="Rajewski A."/>
            <person name="Carter-House D."/>
            <person name="Stajich J."/>
            <person name="Litt A."/>
        </authorList>
    </citation>
    <scope>NUCLEOTIDE SEQUENCE [LARGE SCALE GENOMIC DNA]</scope>
    <source>
        <strain evidence="2">AR-01</strain>
    </source>
</reference>
<comment type="caution">
    <text evidence="2">The sequence shown here is derived from an EMBL/GenBank/DDBJ whole genome shotgun (WGS) entry which is preliminary data.</text>
</comment>
<evidence type="ECO:0000313" key="3">
    <source>
        <dbReference type="Proteomes" id="UP000823775"/>
    </source>
</evidence>
<dbReference type="Proteomes" id="UP000823775">
    <property type="component" value="Unassembled WGS sequence"/>
</dbReference>
<feature type="region of interest" description="Disordered" evidence="1">
    <location>
        <begin position="1"/>
        <end position="39"/>
    </location>
</feature>
<evidence type="ECO:0000313" key="2">
    <source>
        <dbReference type="EMBL" id="MCD7466992.1"/>
    </source>
</evidence>
<gene>
    <name evidence="2" type="ORF">HAX54_004121</name>
</gene>